<dbReference type="Proteomes" id="UP000287872">
    <property type="component" value="Unassembled WGS sequence"/>
</dbReference>
<proteinExistence type="predicted"/>
<reference evidence="2 3" key="1">
    <citation type="submission" date="2018-11" db="EMBL/GenBank/DDBJ databases">
        <title>Genome sequencing and assembly of Clostridium tagluense strain A121.</title>
        <authorList>
            <person name="Murakami T."/>
            <person name="Segawa T."/>
            <person name="Shcherbakova V.A."/>
            <person name="Mori H."/>
            <person name="Yoshimura Y."/>
        </authorList>
    </citation>
    <scope>NUCLEOTIDE SEQUENCE [LARGE SCALE GENOMIC DNA]</scope>
    <source>
        <strain evidence="2 3">A121</strain>
    </source>
</reference>
<dbReference type="InterPro" id="IPR006640">
    <property type="entry name" value="SprT-like_domain"/>
</dbReference>
<dbReference type="Pfam" id="PF10263">
    <property type="entry name" value="SprT-like"/>
    <property type="match status" value="1"/>
</dbReference>
<feature type="domain" description="SprT-like" evidence="1">
    <location>
        <begin position="39"/>
        <end position="120"/>
    </location>
</feature>
<dbReference type="GO" id="GO:0006950">
    <property type="term" value="P:response to stress"/>
    <property type="evidence" value="ECO:0007669"/>
    <property type="project" value="UniProtKB-ARBA"/>
</dbReference>
<sequence>MDKLIHELHTAFDFINEAHYNNELIPPIITVQANPNKKKIIYGWCSCLPRWIRKINEIDQHFYEINITSNRLDSPYEEVIETLIHEVVHLANNQHNIEDCNSHSQKHNEHFKTEAERIGLIVEKAGRTGYSQTSLSDNLLAEIQEMGLDEEAFNIKRIEEFKDAKLKPRKPTFKYKCPKCSKELKSIEEKLIVKCMDCDCEYIKISK</sequence>
<dbReference type="EMBL" id="BHYK01000021">
    <property type="protein sequence ID" value="GCD11692.1"/>
    <property type="molecule type" value="Genomic_DNA"/>
</dbReference>
<protein>
    <recommendedName>
        <fullName evidence="1">SprT-like domain-containing protein</fullName>
    </recommendedName>
</protein>
<evidence type="ECO:0000313" key="3">
    <source>
        <dbReference type="Proteomes" id="UP000287872"/>
    </source>
</evidence>
<name>A0A401UQ63_9CLOT</name>
<organism evidence="2 3">
    <name type="scientific">Clostridium tagluense</name>
    <dbReference type="NCBI Taxonomy" id="360422"/>
    <lineage>
        <taxon>Bacteria</taxon>
        <taxon>Bacillati</taxon>
        <taxon>Bacillota</taxon>
        <taxon>Clostridia</taxon>
        <taxon>Eubacteriales</taxon>
        <taxon>Clostridiaceae</taxon>
        <taxon>Clostridium</taxon>
    </lineage>
</organism>
<dbReference type="RefSeq" id="WP_125003731.1">
    <property type="nucleotide sequence ID" value="NZ_BHYK01000021.1"/>
</dbReference>
<comment type="caution">
    <text evidence="2">The sequence shown here is derived from an EMBL/GenBank/DDBJ whole genome shotgun (WGS) entry which is preliminary data.</text>
</comment>
<dbReference type="AlphaFoldDB" id="A0A401UQ63"/>
<keyword evidence="3" id="KW-1185">Reference proteome</keyword>
<dbReference type="OrthoDB" id="9787302at2"/>
<evidence type="ECO:0000313" key="2">
    <source>
        <dbReference type="EMBL" id="GCD11692.1"/>
    </source>
</evidence>
<gene>
    <name evidence="2" type="ORF">Ctaglu_33150</name>
</gene>
<evidence type="ECO:0000259" key="1">
    <source>
        <dbReference type="Pfam" id="PF10263"/>
    </source>
</evidence>
<accession>A0A401UQ63</accession>